<dbReference type="Proteomes" id="UP000320776">
    <property type="component" value="Chromosome"/>
</dbReference>
<reference evidence="6 7" key="1">
    <citation type="submission" date="2019-02" db="EMBL/GenBank/DDBJ databases">
        <title>Closed genome of Sporomusa termitida DSM 4440.</title>
        <authorList>
            <person name="Poehlein A."/>
            <person name="Daniel R."/>
        </authorList>
    </citation>
    <scope>NUCLEOTIDE SEQUENCE [LARGE SCALE GENOMIC DNA]</scope>
    <source>
        <strain evidence="6 7">DSM 4440</strain>
    </source>
</reference>
<keyword evidence="4" id="KW-0804">Transcription</keyword>
<dbReference type="PRINTS" id="PR00039">
    <property type="entry name" value="HTHLYSR"/>
</dbReference>
<dbReference type="KEGG" id="sted:SPTER_04090"/>
<dbReference type="PANTHER" id="PTHR30126:SF100">
    <property type="entry name" value="LYSR-FAMILY TRANSCRIPTIONAL REGULATOR"/>
    <property type="match status" value="1"/>
</dbReference>
<dbReference type="CDD" id="cd05466">
    <property type="entry name" value="PBP2_LTTR_substrate"/>
    <property type="match status" value="1"/>
</dbReference>
<dbReference type="InterPro" id="IPR005119">
    <property type="entry name" value="LysR_subst-bd"/>
</dbReference>
<dbReference type="InterPro" id="IPR036388">
    <property type="entry name" value="WH-like_DNA-bd_sf"/>
</dbReference>
<keyword evidence="2" id="KW-0805">Transcription regulation</keyword>
<sequence>MDIQLFRTFLLVAKLNNITQAAEQLNFTQPTVTAQIQTLEEHFGAALFERIGKKLYITAAGRELIIHAGRLLTAYNDMNTGMQRFSAAANPINLGASTTAASYILSPILLDFQERCPAGSILVDICTNLPMTVKGLLDNTFDLAIVHDNISHNQILQFNLSKEKLVWVAKRDLFVTHHHCHDISHYPFINFRPGCVYRSKYEEVVQEQDVHSLIEYSDAEAIKRAVLDGLGASILPHVLVEAYLEDGTLVELTGKPQLTFIISVAFHKNKVLTSALRSLLLLFAEHATIRSDLYCYLNTKP</sequence>
<evidence type="ECO:0000256" key="4">
    <source>
        <dbReference type="ARBA" id="ARBA00023163"/>
    </source>
</evidence>
<evidence type="ECO:0000256" key="1">
    <source>
        <dbReference type="ARBA" id="ARBA00009437"/>
    </source>
</evidence>
<accession>A0A517DP59</accession>
<evidence type="ECO:0000256" key="3">
    <source>
        <dbReference type="ARBA" id="ARBA00023125"/>
    </source>
</evidence>
<dbReference type="Gene3D" id="1.10.10.10">
    <property type="entry name" value="Winged helix-like DNA-binding domain superfamily/Winged helix DNA-binding domain"/>
    <property type="match status" value="1"/>
</dbReference>
<organism evidence="6 7">
    <name type="scientific">Sporomusa termitida</name>
    <dbReference type="NCBI Taxonomy" id="2377"/>
    <lineage>
        <taxon>Bacteria</taxon>
        <taxon>Bacillati</taxon>
        <taxon>Bacillota</taxon>
        <taxon>Negativicutes</taxon>
        <taxon>Selenomonadales</taxon>
        <taxon>Sporomusaceae</taxon>
        <taxon>Sporomusa</taxon>
    </lineage>
</organism>
<dbReference type="InterPro" id="IPR000847">
    <property type="entry name" value="LysR_HTH_N"/>
</dbReference>
<dbReference type="EMBL" id="CP036259">
    <property type="protein sequence ID" value="QDR79142.1"/>
    <property type="molecule type" value="Genomic_DNA"/>
</dbReference>
<dbReference type="SUPFAM" id="SSF46785">
    <property type="entry name" value="Winged helix' DNA-binding domain"/>
    <property type="match status" value="1"/>
</dbReference>
<comment type="similarity">
    <text evidence="1">Belongs to the LysR transcriptional regulatory family.</text>
</comment>
<dbReference type="Pfam" id="PF03466">
    <property type="entry name" value="LysR_substrate"/>
    <property type="match status" value="1"/>
</dbReference>
<dbReference type="OrthoDB" id="1624015at2"/>
<dbReference type="GO" id="GO:0000976">
    <property type="term" value="F:transcription cis-regulatory region binding"/>
    <property type="evidence" value="ECO:0007669"/>
    <property type="project" value="TreeGrafter"/>
</dbReference>
<dbReference type="SUPFAM" id="SSF53850">
    <property type="entry name" value="Periplasmic binding protein-like II"/>
    <property type="match status" value="1"/>
</dbReference>
<evidence type="ECO:0000256" key="2">
    <source>
        <dbReference type="ARBA" id="ARBA00023015"/>
    </source>
</evidence>
<keyword evidence="7" id="KW-1185">Reference proteome</keyword>
<dbReference type="GO" id="GO:0003700">
    <property type="term" value="F:DNA-binding transcription factor activity"/>
    <property type="evidence" value="ECO:0007669"/>
    <property type="project" value="InterPro"/>
</dbReference>
<evidence type="ECO:0000259" key="5">
    <source>
        <dbReference type="PROSITE" id="PS50931"/>
    </source>
</evidence>
<proteinExistence type="inferred from homology"/>
<dbReference type="PROSITE" id="PS50931">
    <property type="entry name" value="HTH_LYSR"/>
    <property type="match status" value="1"/>
</dbReference>
<dbReference type="Gene3D" id="3.40.190.290">
    <property type="match status" value="1"/>
</dbReference>
<protein>
    <submittedName>
        <fullName evidence="6">HTH-type transcriptional regulator YofA</fullName>
    </submittedName>
</protein>
<dbReference type="InterPro" id="IPR036390">
    <property type="entry name" value="WH_DNA-bd_sf"/>
</dbReference>
<evidence type="ECO:0000313" key="6">
    <source>
        <dbReference type="EMBL" id="QDR79142.1"/>
    </source>
</evidence>
<name>A0A517DP59_9FIRM</name>
<gene>
    <name evidence="6" type="primary">yofA_1</name>
    <name evidence="6" type="ORF">SPTER_04090</name>
</gene>
<keyword evidence="3" id="KW-0238">DNA-binding</keyword>
<dbReference type="AlphaFoldDB" id="A0A517DP59"/>
<evidence type="ECO:0000313" key="7">
    <source>
        <dbReference type="Proteomes" id="UP000320776"/>
    </source>
</evidence>
<feature type="domain" description="HTH lysR-type" evidence="5">
    <location>
        <begin position="1"/>
        <end position="58"/>
    </location>
</feature>
<dbReference type="Pfam" id="PF00126">
    <property type="entry name" value="HTH_1"/>
    <property type="match status" value="1"/>
</dbReference>
<dbReference type="PANTHER" id="PTHR30126">
    <property type="entry name" value="HTH-TYPE TRANSCRIPTIONAL REGULATOR"/>
    <property type="match status" value="1"/>
</dbReference>
<dbReference type="RefSeq" id="WP_144348831.1">
    <property type="nucleotide sequence ID" value="NZ_CP036259.1"/>
</dbReference>